<reference evidence="5 6" key="1">
    <citation type="submission" date="2020-07" db="EMBL/GenBank/DDBJ databases">
        <title>A bifunctional nitrone conjugated secondary metabolite targeting the ribosome.</title>
        <authorList>
            <person name="Limbrick E.M."/>
            <person name="Graf M."/>
            <person name="Derewacz D.K."/>
            <person name="Nguyen F."/>
            <person name="Spraggins J.M."/>
            <person name="Wieland M."/>
            <person name="Ynigez-Gutierrez A.E."/>
            <person name="Reisman B.J."/>
            <person name="Zinshteyn B."/>
            <person name="McCulloch K."/>
            <person name="Iverson T.M."/>
            <person name="Green R."/>
            <person name="Wilson D.N."/>
            <person name="Bachmann B.O."/>
        </authorList>
    </citation>
    <scope>NUCLEOTIDE SEQUENCE [LARGE SCALE GENOMIC DNA]</scope>
    <source>
        <strain evidence="6">aurantiaca</strain>
    </source>
</reference>
<dbReference type="GO" id="GO:0022857">
    <property type="term" value="F:transmembrane transporter activity"/>
    <property type="evidence" value="ECO:0007669"/>
    <property type="project" value="InterPro"/>
</dbReference>
<keyword evidence="4" id="KW-0472">Membrane</keyword>
<dbReference type="Gene3D" id="1.20.1250.20">
    <property type="entry name" value="MFS general substrate transporter like domains"/>
    <property type="match status" value="1"/>
</dbReference>
<dbReference type="InterPro" id="IPR011701">
    <property type="entry name" value="MFS"/>
</dbReference>
<dbReference type="EMBL" id="CP058322">
    <property type="protein sequence ID" value="QLD26325.1"/>
    <property type="molecule type" value="Genomic_DNA"/>
</dbReference>
<proteinExistence type="predicted"/>
<dbReference type="PANTHER" id="PTHR23530:SF1">
    <property type="entry name" value="PERMEASE, MAJOR FACILITATOR SUPERFAMILY-RELATED"/>
    <property type="match status" value="1"/>
</dbReference>
<dbReference type="AlphaFoldDB" id="A0A7H8XN69"/>
<dbReference type="Proteomes" id="UP000509335">
    <property type="component" value="Chromosome"/>
</dbReference>
<dbReference type="InterPro" id="IPR036259">
    <property type="entry name" value="MFS_trans_sf"/>
</dbReference>
<accession>A0A7H8XN69</accession>
<sequence>MSALSVRQVRSRYLVLHGLRWLPTGLLIPVMILLMQERGLSLSQIGIAFTAQGLVVLALELPTGGMADALGRRPVLVAATALNLASLALFAVADSLALFVLVFALQGIYRALDSGPLESWYVDATLAADPAAEYERGLGLGGTVAGVAIAGGALLSGGLITLGPLGPVSALTVPVLAAVVAQAVALAALLALLVEVRPGRGAGALRASVAEAPRMVRQAFGLLRRSRVLLALVAVELFWGFGMVTFESLLPVRLAEVVGDPERAAALLGPASSAAWLASAAGAALTPLLLRWPGAAPGAALLRVGQGATVVAMGLFAGPVGVLVAYLACYTVHGASNPLHLGLLHRQVDGPYRTSVLSLNSMMAQPAGALGAVALTALAERASVSTAMLVGAVVLAAAAPLYLPAWRAARTPAARTTVDDGPVLAPQASGR</sequence>
<protein>
    <submittedName>
        <fullName evidence="5">MFS transporter</fullName>
    </submittedName>
</protein>
<dbReference type="KEGG" id="mcab:HXZ27_20680"/>
<dbReference type="InterPro" id="IPR053160">
    <property type="entry name" value="MFS_DHA3_Transporter"/>
</dbReference>
<evidence type="ECO:0000313" key="5">
    <source>
        <dbReference type="EMBL" id="QLD26325.1"/>
    </source>
</evidence>
<dbReference type="InterPro" id="IPR005829">
    <property type="entry name" value="Sugar_transporter_CS"/>
</dbReference>
<evidence type="ECO:0000256" key="1">
    <source>
        <dbReference type="ARBA" id="ARBA00004141"/>
    </source>
</evidence>
<dbReference type="SUPFAM" id="SSF103473">
    <property type="entry name" value="MFS general substrate transporter"/>
    <property type="match status" value="1"/>
</dbReference>
<gene>
    <name evidence="5" type="ORF">HXZ27_20680</name>
</gene>
<organism evidence="5 6">
    <name type="scientific">Micromonospora carbonacea</name>
    <dbReference type="NCBI Taxonomy" id="47853"/>
    <lineage>
        <taxon>Bacteria</taxon>
        <taxon>Bacillati</taxon>
        <taxon>Actinomycetota</taxon>
        <taxon>Actinomycetes</taxon>
        <taxon>Micromonosporales</taxon>
        <taxon>Micromonosporaceae</taxon>
        <taxon>Micromonospora</taxon>
    </lineage>
</organism>
<name>A0A7H8XN69_9ACTN</name>
<dbReference type="PROSITE" id="PS00216">
    <property type="entry name" value="SUGAR_TRANSPORT_1"/>
    <property type="match status" value="1"/>
</dbReference>
<dbReference type="GO" id="GO:0016020">
    <property type="term" value="C:membrane"/>
    <property type="evidence" value="ECO:0007669"/>
    <property type="project" value="UniProtKB-SubCell"/>
</dbReference>
<evidence type="ECO:0000256" key="3">
    <source>
        <dbReference type="ARBA" id="ARBA00022989"/>
    </source>
</evidence>
<evidence type="ECO:0000313" key="6">
    <source>
        <dbReference type="Proteomes" id="UP000509335"/>
    </source>
</evidence>
<evidence type="ECO:0000256" key="4">
    <source>
        <dbReference type="ARBA" id="ARBA00023136"/>
    </source>
</evidence>
<comment type="subcellular location">
    <subcellularLocation>
        <location evidence="1">Membrane</location>
        <topology evidence="1">Multi-pass membrane protein</topology>
    </subcellularLocation>
</comment>
<dbReference type="PANTHER" id="PTHR23530">
    <property type="entry name" value="TRANSPORT PROTEIN-RELATED"/>
    <property type="match status" value="1"/>
</dbReference>
<dbReference type="Pfam" id="PF07690">
    <property type="entry name" value="MFS_1"/>
    <property type="match status" value="1"/>
</dbReference>
<evidence type="ECO:0000256" key="2">
    <source>
        <dbReference type="ARBA" id="ARBA00022692"/>
    </source>
</evidence>
<keyword evidence="3" id="KW-1133">Transmembrane helix</keyword>
<keyword evidence="2" id="KW-0812">Transmembrane</keyword>